<feature type="transmembrane region" description="Helical" evidence="5">
    <location>
        <begin position="91"/>
        <end position="110"/>
    </location>
</feature>
<keyword evidence="2 5" id="KW-0812">Transmembrane</keyword>
<evidence type="ECO:0000259" key="6">
    <source>
        <dbReference type="Pfam" id="PF01794"/>
    </source>
</evidence>
<comment type="subcellular location">
    <subcellularLocation>
        <location evidence="1">Membrane</location>
        <topology evidence="1">Multi-pass membrane protein</topology>
    </subcellularLocation>
</comment>
<feature type="domain" description="Ferric oxidoreductase" evidence="6">
    <location>
        <begin position="64"/>
        <end position="174"/>
    </location>
</feature>
<keyword evidence="4 5" id="KW-0472">Membrane</keyword>
<evidence type="ECO:0000256" key="3">
    <source>
        <dbReference type="ARBA" id="ARBA00022989"/>
    </source>
</evidence>
<keyword evidence="3 5" id="KW-1133">Transmembrane helix</keyword>
<protein>
    <submittedName>
        <fullName evidence="7">Ferric reductase-like transmembrane domain-containing protein</fullName>
    </submittedName>
</protein>
<sequence length="238" mass="26043">MRFIIALVLSLALVVAFAKPLKKYPIPFYLGAVALVGLYFWGVSSGMRGEAWSVFQQIIHRCALAFLLFSVVMFVGVLNEKSRLRAHLMPIRRQLSIIACILAVGHIAFYTNSYLPHLVNVFSGRIGLSFGLAAFIALLMIALFVTSFLAVKHRMKAAAWKAAQRLAYPFYLLTYVHLALLLMPSALSGSQVATVSIIVYSLVAGAYVVLRTCKALADHVANAAPIESEAELELVVAQ</sequence>
<feature type="transmembrane region" description="Helical" evidence="5">
    <location>
        <begin position="192"/>
        <end position="210"/>
    </location>
</feature>
<evidence type="ECO:0000313" key="7">
    <source>
        <dbReference type="EMBL" id="MEC4295750.1"/>
    </source>
</evidence>
<feature type="transmembrane region" description="Helical" evidence="5">
    <location>
        <begin position="58"/>
        <end position="79"/>
    </location>
</feature>
<feature type="transmembrane region" description="Helical" evidence="5">
    <location>
        <begin position="166"/>
        <end position="186"/>
    </location>
</feature>
<organism evidence="7 8">
    <name type="scientific">Adlercreutzia shanghongiae</name>
    <dbReference type="NCBI Taxonomy" id="3111773"/>
    <lineage>
        <taxon>Bacteria</taxon>
        <taxon>Bacillati</taxon>
        <taxon>Actinomycetota</taxon>
        <taxon>Coriobacteriia</taxon>
        <taxon>Eggerthellales</taxon>
        <taxon>Eggerthellaceae</taxon>
        <taxon>Adlercreutzia</taxon>
    </lineage>
</organism>
<dbReference type="EMBL" id="JAYMFH010000017">
    <property type="protein sequence ID" value="MEC4295750.1"/>
    <property type="molecule type" value="Genomic_DNA"/>
</dbReference>
<evidence type="ECO:0000256" key="5">
    <source>
        <dbReference type="SAM" id="Phobius"/>
    </source>
</evidence>
<evidence type="ECO:0000256" key="1">
    <source>
        <dbReference type="ARBA" id="ARBA00004141"/>
    </source>
</evidence>
<evidence type="ECO:0000256" key="4">
    <source>
        <dbReference type="ARBA" id="ARBA00023136"/>
    </source>
</evidence>
<evidence type="ECO:0000313" key="8">
    <source>
        <dbReference type="Proteomes" id="UP001343724"/>
    </source>
</evidence>
<dbReference type="Proteomes" id="UP001343724">
    <property type="component" value="Unassembled WGS sequence"/>
</dbReference>
<evidence type="ECO:0000256" key="2">
    <source>
        <dbReference type="ARBA" id="ARBA00022692"/>
    </source>
</evidence>
<keyword evidence="8" id="KW-1185">Reference proteome</keyword>
<accession>A0ABU6J136</accession>
<feature type="transmembrane region" description="Helical" evidence="5">
    <location>
        <begin position="130"/>
        <end position="151"/>
    </location>
</feature>
<dbReference type="RefSeq" id="WP_326437373.1">
    <property type="nucleotide sequence ID" value="NZ_JAYMFH010000017.1"/>
</dbReference>
<name>A0ABU6J136_9ACTN</name>
<gene>
    <name evidence="7" type="ORF">VJ920_10540</name>
</gene>
<proteinExistence type="predicted"/>
<comment type="caution">
    <text evidence="7">The sequence shown here is derived from an EMBL/GenBank/DDBJ whole genome shotgun (WGS) entry which is preliminary data.</text>
</comment>
<dbReference type="Pfam" id="PF01794">
    <property type="entry name" value="Ferric_reduct"/>
    <property type="match status" value="1"/>
</dbReference>
<reference evidence="7 8" key="1">
    <citation type="submission" date="2024-01" db="EMBL/GenBank/DDBJ databases">
        <title>novel species in genus Adlercreutzia.</title>
        <authorList>
            <person name="Liu X."/>
        </authorList>
    </citation>
    <scope>NUCLEOTIDE SEQUENCE [LARGE SCALE GENOMIC DNA]</scope>
    <source>
        <strain evidence="7 8">R22</strain>
    </source>
</reference>
<dbReference type="InterPro" id="IPR013130">
    <property type="entry name" value="Fe3_Rdtase_TM_dom"/>
</dbReference>